<dbReference type="EMBL" id="JACLCP010000001">
    <property type="protein sequence ID" value="MBC2843829.1"/>
    <property type="molecule type" value="Genomic_DNA"/>
</dbReference>
<name>A0A842INP2_9FLAO</name>
<keyword evidence="3" id="KW-1185">Reference proteome</keyword>
<feature type="transmembrane region" description="Helical" evidence="1">
    <location>
        <begin position="12"/>
        <end position="33"/>
    </location>
</feature>
<dbReference type="RefSeq" id="WP_185787541.1">
    <property type="nucleotide sequence ID" value="NZ_JACLCP010000001.1"/>
</dbReference>
<reference evidence="2" key="1">
    <citation type="submission" date="2020-08" db="EMBL/GenBank/DDBJ databases">
        <title>Winogradskyella ouciana sp. nov., isolated from the hadal seawater of the Mariana Trench.</title>
        <authorList>
            <person name="He X."/>
        </authorList>
    </citation>
    <scope>NUCLEOTIDE SEQUENCE [LARGE SCALE GENOMIC DNA]</scope>
    <source>
        <strain evidence="2">KCTC 52348</strain>
    </source>
</reference>
<keyword evidence="1" id="KW-0812">Transmembrane</keyword>
<feature type="transmembrane region" description="Helical" evidence="1">
    <location>
        <begin position="107"/>
        <end position="128"/>
    </location>
</feature>
<evidence type="ECO:0000256" key="1">
    <source>
        <dbReference type="SAM" id="Phobius"/>
    </source>
</evidence>
<accession>A0A842INP2</accession>
<evidence type="ECO:0000313" key="3">
    <source>
        <dbReference type="Proteomes" id="UP000533900"/>
    </source>
</evidence>
<feature type="transmembrane region" description="Helical" evidence="1">
    <location>
        <begin position="39"/>
        <end position="61"/>
    </location>
</feature>
<keyword evidence="1" id="KW-0472">Membrane</keyword>
<comment type="caution">
    <text evidence="2">The sequence shown here is derived from an EMBL/GenBank/DDBJ whole genome shotgun (WGS) entry which is preliminary data.</text>
</comment>
<evidence type="ECO:0000313" key="2">
    <source>
        <dbReference type="EMBL" id="MBC2843829.1"/>
    </source>
</evidence>
<proteinExistence type="predicted"/>
<gene>
    <name evidence="2" type="ORF">H7F21_01900</name>
</gene>
<keyword evidence="1" id="KW-1133">Transmembrane helix</keyword>
<dbReference type="Proteomes" id="UP000533900">
    <property type="component" value="Unassembled WGS sequence"/>
</dbReference>
<protein>
    <submittedName>
        <fullName evidence="2">Uncharacterized protein</fullName>
    </submittedName>
</protein>
<organism evidence="2 3">
    <name type="scientific">Winogradskyella flava</name>
    <dbReference type="NCBI Taxonomy" id="1884876"/>
    <lineage>
        <taxon>Bacteria</taxon>
        <taxon>Pseudomonadati</taxon>
        <taxon>Bacteroidota</taxon>
        <taxon>Flavobacteriia</taxon>
        <taxon>Flavobacteriales</taxon>
        <taxon>Flavobacteriaceae</taxon>
        <taxon>Winogradskyella</taxon>
    </lineage>
</organism>
<feature type="transmembrane region" description="Helical" evidence="1">
    <location>
        <begin position="73"/>
        <end position="95"/>
    </location>
</feature>
<dbReference type="AlphaFoldDB" id="A0A842INP2"/>
<sequence length="131" mass="15663">MEAFKKRQITFLLQLIGVSAVLFGIHSYLLYHFASDMEFFFPVWQIYTFHLVVTLVLYTIINYRYSSGKTDIFNVFMVMTFLKMALAIVFLLPLILSDVENKQPDVFNFFIPYFLFLFFEVFTLTRFLQKE</sequence>